<organism evidence="1 2">
    <name type="scientific">Crotalaria pallida</name>
    <name type="common">Smooth rattlebox</name>
    <name type="synonym">Crotalaria striata</name>
    <dbReference type="NCBI Taxonomy" id="3830"/>
    <lineage>
        <taxon>Eukaryota</taxon>
        <taxon>Viridiplantae</taxon>
        <taxon>Streptophyta</taxon>
        <taxon>Embryophyta</taxon>
        <taxon>Tracheophyta</taxon>
        <taxon>Spermatophyta</taxon>
        <taxon>Magnoliopsida</taxon>
        <taxon>eudicotyledons</taxon>
        <taxon>Gunneridae</taxon>
        <taxon>Pentapetalae</taxon>
        <taxon>rosids</taxon>
        <taxon>fabids</taxon>
        <taxon>Fabales</taxon>
        <taxon>Fabaceae</taxon>
        <taxon>Papilionoideae</taxon>
        <taxon>50 kb inversion clade</taxon>
        <taxon>genistoids sensu lato</taxon>
        <taxon>core genistoids</taxon>
        <taxon>Crotalarieae</taxon>
        <taxon>Crotalaria</taxon>
    </lineage>
</organism>
<accession>A0AAN9DT45</accession>
<name>A0AAN9DT45_CROPI</name>
<proteinExistence type="predicted"/>
<dbReference type="AlphaFoldDB" id="A0AAN9DT45"/>
<dbReference type="Proteomes" id="UP001372338">
    <property type="component" value="Unassembled WGS sequence"/>
</dbReference>
<evidence type="ECO:0000313" key="2">
    <source>
        <dbReference type="Proteomes" id="UP001372338"/>
    </source>
</evidence>
<sequence>MILCSFSPWPDDALLARGATYQKKTLSITLRRESTSVFLRHVGSPIRTVTRKRKTNCVYDHGLFGKIASGRTIGQCVTLLSAPWDCYLPHQGALSSGSPSHLVRDGVLLAKKASPGEQQDELCLTVDESLHSDAFKSLQLCDPASLGIPGVKPMTGCPDLIS</sequence>
<reference evidence="1 2" key="1">
    <citation type="submission" date="2024-01" db="EMBL/GenBank/DDBJ databases">
        <title>The genomes of 5 underutilized Papilionoideae crops provide insights into root nodulation and disease resistanc.</title>
        <authorList>
            <person name="Yuan L."/>
        </authorList>
    </citation>
    <scope>NUCLEOTIDE SEQUENCE [LARGE SCALE GENOMIC DNA]</scope>
    <source>
        <strain evidence="1">ZHUSHIDOU_FW_LH</strain>
        <tissue evidence="1">Leaf</tissue>
    </source>
</reference>
<keyword evidence="2" id="KW-1185">Reference proteome</keyword>
<dbReference type="EMBL" id="JAYWIO010000107">
    <property type="protein sequence ID" value="KAK7232554.1"/>
    <property type="molecule type" value="Genomic_DNA"/>
</dbReference>
<evidence type="ECO:0000313" key="1">
    <source>
        <dbReference type="EMBL" id="KAK7232554.1"/>
    </source>
</evidence>
<protein>
    <submittedName>
        <fullName evidence="1">Uncharacterized protein</fullName>
    </submittedName>
</protein>
<gene>
    <name evidence="1" type="ORF">RIF29_47818</name>
</gene>
<comment type="caution">
    <text evidence="1">The sequence shown here is derived from an EMBL/GenBank/DDBJ whole genome shotgun (WGS) entry which is preliminary data.</text>
</comment>